<organism evidence="1 2">
    <name type="scientific">Pistacia atlantica</name>
    <dbReference type="NCBI Taxonomy" id="434234"/>
    <lineage>
        <taxon>Eukaryota</taxon>
        <taxon>Viridiplantae</taxon>
        <taxon>Streptophyta</taxon>
        <taxon>Embryophyta</taxon>
        <taxon>Tracheophyta</taxon>
        <taxon>Spermatophyta</taxon>
        <taxon>Magnoliopsida</taxon>
        <taxon>eudicotyledons</taxon>
        <taxon>Gunneridae</taxon>
        <taxon>Pentapetalae</taxon>
        <taxon>rosids</taxon>
        <taxon>malvids</taxon>
        <taxon>Sapindales</taxon>
        <taxon>Anacardiaceae</taxon>
        <taxon>Pistacia</taxon>
    </lineage>
</organism>
<sequence length="111" mass="12144">MASLSLCCVGIPSRHPSSLSLNLSPKLYPFTFNFRFKNTVGLQIRQRSFSAFASNSNPSGGDSFQQKPDETKTTDAGQGPPFLTILAGLQVFLFICWIVGSLVLWLVGLIF</sequence>
<reference evidence="2" key="1">
    <citation type="journal article" date="2023" name="G3 (Bethesda)">
        <title>Genome assembly and association tests identify interacting loci associated with vigor, precocity, and sex in interspecific pistachio rootstocks.</title>
        <authorList>
            <person name="Palmer W."/>
            <person name="Jacygrad E."/>
            <person name="Sagayaradj S."/>
            <person name="Cavanaugh K."/>
            <person name="Han R."/>
            <person name="Bertier L."/>
            <person name="Beede B."/>
            <person name="Kafkas S."/>
            <person name="Golino D."/>
            <person name="Preece J."/>
            <person name="Michelmore R."/>
        </authorList>
    </citation>
    <scope>NUCLEOTIDE SEQUENCE [LARGE SCALE GENOMIC DNA]</scope>
</reference>
<dbReference type="Proteomes" id="UP001164250">
    <property type="component" value="Chromosome 6"/>
</dbReference>
<protein>
    <submittedName>
        <fullName evidence="1">Uncharacterized protein</fullName>
    </submittedName>
</protein>
<dbReference type="EMBL" id="CM047902">
    <property type="protein sequence ID" value="KAJ0095743.1"/>
    <property type="molecule type" value="Genomic_DNA"/>
</dbReference>
<evidence type="ECO:0000313" key="1">
    <source>
        <dbReference type="EMBL" id="KAJ0095743.1"/>
    </source>
</evidence>
<name>A0ACC1B9Y1_9ROSI</name>
<gene>
    <name evidence="1" type="ORF">Patl1_17298</name>
</gene>
<keyword evidence="2" id="KW-1185">Reference proteome</keyword>
<evidence type="ECO:0000313" key="2">
    <source>
        <dbReference type="Proteomes" id="UP001164250"/>
    </source>
</evidence>
<accession>A0ACC1B9Y1</accession>
<comment type="caution">
    <text evidence="1">The sequence shown here is derived from an EMBL/GenBank/DDBJ whole genome shotgun (WGS) entry which is preliminary data.</text>
</comment>
<proteinExistence type="predicted"/>